<feature type="transmembrane region" description="Helical" evidence="1">
    <location>
        <begin position="54"/>
        <end position="77"/>
    </location>
</feature>
<gene>
    <name evidence="2" type="ORF">OHJ16_03855</name>
</gene>
<organism evidence="2 3">
    <name type="scientific">Actinomyces israelii</name>
    <dbReference type="NCBI Taxonomy" id="1659"/>
    <lineage>
        <taxon>Bacteria</taxon>
        <taxon>Bacillati</taxon>
        <taxon>Actinomycetota</taxon>
        <taxon>Actinomycetes</taxon>
        <taxon>Actinomycetales</taxon>
        <taxon>Actinomycetaceae</taxon>
        <taxon>Actinomyces</taxon>
    </lineage>
</organism>
<sequence>MTSGSARDLVRISWSERDLLKPVLAVLTVGGLVISTLASYAFGLAEGGDIGSLVTIGAIAIVCTLVVLRAVTRHAVAERWAMARRLRIIGMSARHLRLALLIETAALALVAALTGTVLTRYVVVPLLTPYLVSMDVVPAGTSARWRLNATLLTVLGTALVAFVGTFGASLTLTRVEPAGTAPPGRANGPHGALRMAARLLGVLVLTVCTVLLLRVVTSTRSDETAFLLGVLALICLIVLLCMVWRAVAAGCGRAAAHLPWPRVSAPALLSRRWHEHRHQVTVISATVIATMMCVFLGGYPAATDTMARHRLQEVVGQDRVARAVLPAMEARTQVTEGDGVILAEGKAVIRNPGATATGGEEQVQSITVLGGSEAGDWLASLGATAGTPGVVVTRQGALHLGVAPGDELVLSGRGEGPVRVAVTDVVDMPSTFGDCLVTDAAAAGFVTGPVAMLLRGARDAPEGWEVQQGSAWVQALAPGSAVSNSGGSGSLETPLLVGAPLALCLTLAAAATATTVVARRTDLRVLDLLGMPRWQRARALILSVAVDTLYVGIVAMAVGLALLTLTIRPYATMIGVRPTIPWAQLSYIAVPVVIWLVSTASALCVSSWRPYAATRG</sequence>
<feature type="transmembrane region" description="Helical" evidence="1">
    <location>
        <begin position="151"/>
        <end position="172"/>
    </location>
</feature>
<proteinExistence type="predicted"/>
<protein>
    <recommendedName>
        <fullName evidence="4">ABC transporter permease</fullName>
    </recommendedName>
</protein>
<dbReference type="Proteomes" id="UP001072034">
    <property type="component" value="Unassembled WGS sequence"/>
</dbReference>
<comment type="caution">
    <text evidence="2">The sequence shown here is derived from an EMBL/GenBank/DDBJ whole genome shotgun (WGS) entry which is preliminary data.</text>
</comment>
<evidence type="ECO:0000313" key="2">
    <source>
        <dbReference type="EMBL" id="MCZ0857176.1"/>
    </source>
</evidence>
<feature type="transmembrane region" description="Helical" evidence="1">
    <location>
        <begin position="495"/>
        <end position="518"/>
    </location>
</feature>
<feature type="transmembrane region" description="Helical" evidence="1">
    <location>
        <begin position="192"/>
        <end position="213"/>
    </location>
</feature>
<feature type="transmembrane region" description="Helical" evidence="1">
    <location>
        <begin position="20"/>
        <end position="42"/>
    </location>
</feature>
<dbReference type="RefSeq" id="WP_268916816.1">
    <property type="nucleotide sequence ID" value="NZ_JAPTMY010000006.1"/>
</dbReference>
<reference evidence="2" key="1">
    <citation type="submission" date="2022-10" db="EMBL/GenBank/DDBJ databases">
        <title>Genome sequence of Actinomyces israelii ATCC 10048.</title>
        <authorList>
            <person name="Watt R.M."/>
            <person name="Tong W.M."/>
        </authorList>
    </citation>
    <scope>NUCLEOTIDE SEQUENCE</scope>
    <source>
        <strain evidence="2">ATCC 10048</strain>
    </source>
</reference>
<keyword evidence="3" id="KW-1185">Reference proteome</keyword>
<evidence type="ECO:0008006" key="4">
    <source>
        <dbReference type="Google" id="ProtNLM"/>
    </source>
</evidence>
<evidence type="ECO:0000313" key="3">
    <source>
        <dbReference type="Proteomes" id="UP001072034"/>
    </source>
</evidence>
<keyword evidence="1" id="KW-1133">Transmembrane helix</keyword>
<feature type="transmembrane region" description="Helical" evidence="1">
    <location>
        <begin position="585"/>
        <end position="605"/>
    </location>
</feature>
<name>A0ABT4I6M6_9ACTO</name>
<dbReference type="EMBL" id="JAPTMY010000006">
    <property type="protein sequence ID" value="MCZ0857176.1"/>
    <property type="molecule type" value="Genomic_DNA"/>
</dbReference>
<feature type="transmembrane region" description="Helical" evidence="1">
    <location>
        <begin position="225"/>
        <end position="244"/>
    </location>
</feature>
<keyword evidence="1" id="KW-0812">Transmembrane</keyword>
<accession>A0ABT4I6M6</accession>
<evidence type="ECO:0000256" key="1">
    <source>
        <dbReference type="SAM" id="Phobius"/>
    </source>
</evidence>
<feature type="transmembrane region" description="Helical" evidence="1">
    <location>
        <begin position="280"/>
        <end position="302"/>
    </location>
</feature>
<feature type="transmembrane region" description="Helical" evidence="1">
    <location>
        <begin position="98"/>
        <end position="123"/>
    </location>
</feature>
<feature type="transmembrane region" description="Helical" evidence="1">
    <location>
        <begin position="539"/>
        <end position="565"/>
    </location>
</feature>
<keyword evidence="1" id="KW-0472">Membrane</keyword>